<sequence length="373" mass="44054">MTTNLRPTLLIIGYYHLADGFRACANFLRRDYDIFFFPLSHYRDHQYDIKTDLIRYVKGECCSHYECGMQEHQPPMDIVLFWNFRYFIESHEGLDVLVQMKSVITRPTVYLGYNWDPIPPLEDPEQSGDFRIPWIQLLNGYLTCDGCEIRYLRDKGYYNYVYCPPGFDPAITYYISDPLHACDVSIVCTNLYADYTHFIRKMVRVHRKELVDLLYAHREELNFHIYGPPQLNQLYPACYRGLITYEECPQVFSNSKINLCIHATSYNNYQKYLYYSERLPQILGARGLAYCETEYDGLLIPGVHYVLADATDPLGQIKEIIRTYDFPKYRTIREKGYELAQKSLTWDTMRQKINLITHMGHTVSTSSQPKHRR</sequence>
<dbReference type="Pfam" id="PF13524">
    <property type="entry name" value="Glyco_trans_1_2"/>
    <property type="match status" value="1"/>
</dbReference>
<accession>A0A6C0BMJ5</accession>
<evidence type="ECO:0000259" key="1">
    <source>
        <dbReference type="Pfam" id="PF13524"/>
    </source>
</evidence>
<proteinExistence type="predicted"/>
<reference evidence="2" key="1">
    <citation type="journal article" date="2020" name="Nature">
        <title>Giant virus diversity and host interactions through global metagenomics.</title>
        <authorList>
            <person name="Schulz F."/>
            <person name="Roux S."/>
            <person name="Paez-Espino D."/>
            <person name="Jungbluth S."/>
            <person name="Walsh D.A."/>
            <person name="Denef V.J."/>
            <person name="McMahon K.D."/>
            <person name="Konstantinidis K.T."/>
            <person name="Eloe-Fadrosh E.A."/>
            <person name="Kyrpides N.C."/>
            <person name="Woyke T."/>
        </authorList>
    </citation>
    <scope>NUCLEOTIDE SEQUENCE</scope>
    <source>
        <strain evidence="2">GVMAG-M-3300014204-73</strain>
    </source>
</reference>
<evidence type="ECO:0000313" key="2">
    <source>
        <dbReference type="EMBL" id="QHS92638.1"/>
    </source>
</evidence>
<name>A0A6C0BMJ5_9ZZZZ</name>
<dbReference type="AlphaFoldDB" id="A0A6C0BMJ5"/>
<dbReference type="InterPro" id="IPR055259">
    <property type="entry name" value="YkvP/CgeB_Glyco_trans-like"/>
</dbReference>
<protein>
    <recommendedName>
        <fullName evidence="1">Spore protein YkvP/CgeB glycosyl transferase-like domain-containing protein</fullName>
    </recommendedName>
</protein>
<dbReference type="EMBL" id="MN739183">
    <property type="protein sequence ID" value="QHS92638.1"/>
    <property type="molecule type" value="Genomic_DNA"/>
</dbReference>
<organism evidence="2">
    <name type="scientific">viral metagenome</name>
    <dbReference type="NCBI Taxonomy" id="1070528"/>
    <lineage>
        <taxon>unclassified sequences</taxon>
        <taxon>metagenomes</taxon>
        <taxon>organismal metagenomes</taxon>
    </lineage>
</organism>
<feature type="domain" description="Spore protein YkvP/CgeB glycosyl transferase-like" evidence="1">
    <location>
        <begin position="208"/>
        <end position="348"/>
    </location>
</feature>